<comment type="caution">
    <text evidence="1">The sequence shown here is derived from an EMBL/GenBank/DDBJ whole genome shotgun (WGS) entry which is preliminary data.</text>
</comment>
<evidence type="ECO:0000313" key="2">
    <source>
        <dbReference type="Proteomes" id="UP001555826"/>
    </source>
</evidence>
<dbReference type="EMBL" id="JBFNQN010000001">
    <property type="protein sequence ID" value="MEW9263205.1"/>
    <property type="molecule type" value="Genomic_DNA"/>
</dbReference>
<evidence type="ECO:0000313" key="1">
    <source>
        <dbReference type="EMBL" id="MEW9263205.1"/>
    </source>
</evidence>
<keyword evidence="2" id="KW-1185">Reference proteome</keyword>
<gene>
    <name evidence="1" type="ORF">AB1207_00440</name>
</gene>
<dbReference type="Proteomes" id="UP001555826">
    <property type="component" value="Unassembled WGS sequence"/>
</dbReference>
<reference evidence="1 2" key="1">
    <citation type="submission" date="2024-07" db="EMBL/GenBank/DDBJ databases">
        <authorList>
            <person name="Thanompreechachai J."/>
            <person name="Duangmal K."/>
        </authorList>
    </citation>
    <scope>NUCLEOTIDE SEQUENCE [LARGE SCALE GENOMIC DNA]</scope>
    <source>
        <strain evidence="1 2">KCTC 19886</strain>
    </source>
</reference>
<accession>A0ABV3P0R5</accession>
<organism evidence="1 2">
    <name type="scientific">Kineococcus endophyticus</name>
    <dbReference type="NCBI Taxonomy" id="1181883"/>
    <lineage>
        <taxon>Bacteria</taxon>
        <taxon>Bacillati</taxon>
        <taxon>Actinomycetota</taxon>
        <taxon>Actinomycetes</taxon>
        <taxon>Kineosporiales</taxon>
        <taxon>Kineosporiaceae</taxon>
        <taxon>Kineococcus</taxon>
    </lineage>
</organism>
<protein>
    <submittedName>
        <fullName evidence="1">Uncharacterized protein</fullName>
    </submittedName>
</protein>
<proteinExistence type="predicted"/>
<sequence>MRVDAHGISVDAPAGWEVRITRRAAEGHAPGSHRRPVLHAATVPLPVVRGDFGGGVTGLLTSDDVFVSLFEQDPGASRTALFADSGFPVPTLSDFSPNRLQRSIPGQSGGQWFFHVGDRAFSLYVVLGSHARRAALFGKVTPLVRSVRVQGDLEGDAG</sequence>
<dbReference type="RefSeq" id="WP_367635803.1">
    <property type="nucleotide sequence ID" value="NZ_JBFNQN010000001.1"/>
</dbReference>
<name>A0ABV3P0R5_9ACTN</name>